<reference evidence="5 6" key="1">
    <citation type="submission" date="2020-04" db="EMBL/GenBank/DDBJ databases">
        <title>Perkinsus olseni comparative genomics.</title>
        <authorList>
            <person name="Bogema D.R."/>
        </authorList>
    </citation>
    <scope>NUCLEOTIDE SEQUENCE [LARGE SCALE GENOMIC DNA]</scope>
    <source>
        <strain evidence="5">00978-12</strain>
    </source>
</reference>
<keyword evidence="3" id="KW-0067">ATP-binding</keyword>
<evidence type="ECO:0000256" key="2">
    <source>
        <dbReference type="ARBA" id="ARBA00022741"/>
    </source>
</evidence>
<name>A0A7J6NLN9_PEROL</name>
<keyword evidence="1" id="KW-0436">Ligase</keyword>
<dbReference type="GO" id="GO:0004066">
    <property type="term" value="F:asparagine synthase (glutamine-hydrolyzing) activity"/>
    <property type="evidence" value="ECO:0007669"/>
    <property type="project" value="InterPro"/>
</dbReference>
<dbReference type="Gene3D" id="3.60.20.10">
    <property type="entry name" value="Glutamine Phosphoribosylpyrophosphate, subunit 1, domain 1"/>
    <property type="match status" value="1"/>
</dbReference>
<dbReference type="GO" id="GO:0006529">
    <property type="term" value="P:asparagine biosynthetic process"/>
    <property type="evidence" value="ECO:0007669"/>
    <property type="project" value="InterPro"/>
</dbReference>
<dbReference type="InterPro" id="IPR050795">
    <property type="entry name" value="Asn_Synthetase"/>
</dbReference>
<dbReference type="PANTHER" id="PTHR11772">
    <property type="entry name" value="ASPARAGINE SYNTHETASE"/>
    <property type="match status" value="1"/>
</dbReference>
<evidence type="ECO:0000256" key="3">
    <source>
        <dbReference type="ARBA" id="ARBA00022840"/>
    </source>
</evidence>
<dbReference type="SUPFAM" id="SSF56235">
    <property type="entry name" value="N-terminal nucleophile aminohydrolases (Ntn hydrolases)"/>
    <property type="match status" value="1"/>
</dbReference>
<dbReference type="Pfam" id="PF00733">
    <property type="entry name" value="Asn_synthase"/>
    <property type="match status" value="1"/>
</dbReference>
<dbReference type="GO" id="GO:0005829">
    <property type="term" value="C:cytosol"/>
    <property type="evidence" value="ECO:0007669"/>
    <property type="project" value="TreeGrafter"/>
</dbReference>
<keyword evidence="2" id="KW-0547">Nucleotide-binding</keyword>
<dbReference type="Pfam" id="PF13537">
    <property type="entry name" value="GATase_7"/>
    <property type="match status" value="1"/>
</dbReference>
<dbReference type="AlphaFoldDB" id="A0A7J6NLN9"/>
<dbReference type="EMBL" id="JABANP010000296">
    <property type="protein sequence ID" value="KAF4684725.1"/>
    <property type="molecule type" value="Genomic_DNA"/>
</dbReference>
<evidence type="ECO:0000313" key="6">
    <source>
        <dbReference type="Proteomes" id="UP000541610"/>
    </source>
</evidence>
<dbReference type="OrthoDB" id="120976at2759"/>
<dbReference type="InterPro" id="IPR001962">
    <property type="entry name" value="Asn_synthase"/>
</dbReference>
<dbReference type="GO" id="GO:0005524">
    <property type="term" value="F:ATP binding"/>
    <property type="evidence" value="ECO:0007669"/>
    <property type="project" value="UniProtKB-KW"/>
</dbReference>
<gene>
    <name evidence="5" type="ORF">FOZ60_007378</name>
</gene>
<accession>A0A7J6NLN9</accession>
<dbReference type="InterPro" id="IPR014729">
    <property type="entry name" value="Rossmann-like_a/b/a_fold"/>
</dbReference>
<dbReference type="PROSITE" id="PS51278">
    <property type="entry name" value="GATASE_TYPE_2"/>
    <property type="match status" value="1"/>
</dbReference>
<sequence>MVALFNGEIYNWEELAQGDNSIISDGQVILPLYRKLGVDKFARHLDGEFAILVHDRTRSEITLAADTFSTKPLWFAREGSRFAAATYKSSLAALGFADADIQMVSPNSVLVFVEGDSGNVDLSHTITVTEFDIRQYKKSTADFETAFIDALRKRTHAVQHPIFIGLSSGHDSGAIHLGLLRLGLHHTAVTISGDEDLTVVENRVNQESDLNEHWLLAISSRDDEDEADWVEAEVEHFNYTHEADLPPSLSADQASRGLSLICRHMRDQGALVYLSGTGGDEVLSDYAFNGTRFGAQSQFGGLWPRDLHSVFPWGTLFLSTQRDYLMKEELVAGSHGVESRYPFLDRRVVQEWLWLSADVKNSAYKAPLKVLFDTLNYPYLPTKVGFSVMSRQLPSDEPNAVLVVKDAMRGAAEAAMEGGLASFVNEKILPSIIRYHNILAFHDGRMATDCLVGMLTMRIFAFAILTDPEGTSTNEFDEKFSPQFVQLLEDLTLGEIVMSGWARGLFEFLLFAFERLGLVDRDAVVGACSQDFQDRSSRANCYYERVLSAANDGDVYRVLRDVNVELLSKRGSIQGLRHDMTQSVRRKSVMSLVDKAYCIFMTDSRAVETVDVESMSNASVVTLTYEANKLYCKILRNCGVYFNVPDPVADYPERKVGWGKISVMIREMSRREEECEFGVSIDTDAYFRTRENLDNIVEDFELDGSKLVGIAEEFHQEELEFEDPFARGHAIGSFFIVRNDKAGRRILRDWYDAPVKHDSHRRMLKENPQGLNFCWDTIVHDSYTAKISYFPPHLFSAPQSLLVEHNWFKDEAFRQKLIRHIRAS</sequence>
<feature type="domain" description="Glutamine amidotransferase type-2" evidence="4">
    <location>
        <begin position="1"/>
        <end position="115"/>
    </location>
</feature>
<dbReference type="Gene3D" id="3.40.50.620">
    <property type="entry name" value="HUPs"/>
    <property type="match status" value="1"/>
</dbReference>
<protein>
    <recommendedName>
        <fullName evidence="4">Glutamine amidotransferase type-2 domain-containing protein</fullName>
    </recommendedName>
</protein>
<evidence type="ECO:0000256" key="1">
    <source>
        <dbReference type="ARBA" id="ARBA00022598"/>
    </source>
</evidence>
<evidence type="ECO:0000259" key="4">
    <source>
        <dbReference type="PROSITE" id="PS51278"/>
    </source>
</evidence>
<evidence type="ECO:0000313" key="5">
    <source>
        <dbReference type="EMBL" id="KAF4684725.1"/>
    </source>
</evidence>
<comment type="caution">
    <text evidence="5">The sequence shown here is derived from an EMBL/GenBank/DDBJ whole genome shotgun (WGS) entry which is preliminary data.</text>
</comment>
<dbReference type="InterPro" id="IPR029055">
    <property type="entry name" value="Ntn_hydrolases_N"/>
</dbReference>
<dbReference type="PANTHER" id="PTHR11772:SF2">
    <property type="entry name" value="ASPARAGINE SYNTHETASE [GLUTAMINE-HYDROLYZING]"/>
    <property type="match status" value="1"/>
</dbReference>
<dbReference type="Proteomes" id="UP000541610">
    <property type="component" value="Unassembled WGS sequence"/>
</dbReference>
<proteinExistence type="predicted"/>
<organism evidence="5 6">
    <name type="scientific">Perkinsus olseni</name>
    <name type="common">Perkinsus atlanticus</name>
    <dbReference type="NCBI Taxonomy" id="32597"/>
    <lineage>
        <taxon>Eukaryota</taxon>
        <taxon>Sar</taxon>
        <taxon>Alveolata</taxon>
        <taxon>Perkinsozoa</taxon>
        <taxon>Perkinsea</taxon>
        <taxon>Perkinsida</taxon>
        <taxon>Perkinsidae</taxon>
        <taxon>Perkinsus</taxon>
    </lineage>
</organism>
<dbReference type="InterPro" id="IPR017932">
    <property type="entry name" value="GATase_2_dom"/>
</dbReference>
<dbReference type="SUPFAM" id="SSF52402">
    <property type="entry name" value="Adenine nucleotide alpha hydrolases-like"/>
    <property type="match status" value="1"/>
</dbReference>